<keyword evidence="2" id="KW-0349">Heme</keyword>
<feature type="region of interest" description="Disordered" evidence="4">
    <location>
        <begin position="1"/>
        <end position="21"/>
    </location>
</feature>
<dbReference type="PANTHER" id="PTHR45655:SF2">
    <property type="entry name" value="GUANYLATE CYCLASE SOLUBLE SUBUNIT BETA-1"/>
    <property type="match status" value="1"/>
</dbReference>
<reference evidence="6 7" key="1">
    <citation type="submission" date="2017-03" db="EMBL/GenBank/DDBJ databases">
        <title>Genome Survey of Euroglyphus maynei.</title>
        <authorList>
            <person name="Arlian L.G."/>
            <person name="Morgan M.S."/>
            <person name="Rider S.D."/>
        </authorList>
    </citation>
    <scope>NUCLEOTIDE SEQUENCE [LARGE SCALE GENOMIC DNA]</scope>
    <source>
        <strain evidence="6">Arlian Lab</strain>
        <tissue evidence="6">Whole body</tissue>
    </source>
</reference>
<keyword evidence="3" id="KW-0408">Iron</keyword>
<dbReference type="PANTHER" id="PTHR45655">
    <property type="entry name" value="GUANYLATE CYCLASE SOLUBLE SUBUNIT BETA-2"/>
    <property type="match status" value="1"/>
</dbReference>
<evidence type="ECO:0000259" key="5">
    <source>
        <dbReference type="Pfam" id="PF07700"/>
    </source>
</evidence>
<sequence>MITFHSSVQSSSFNNNNNNKNEEIPANEILEMFGRSFFDFCQDSGYDTILQVLGATTKDFLQNLDALHDHLATIYPGMKAPSFRCSERIDGSLILHYYSEREGLEHIVIGIVKSEQDTK</sequence>
<gene>
    <name evidence="6" type="ORF">BLA29_009253</name>
</gene>
<dbReference type="InterPro" id="IPR011644">
    <property type="entry name" value="Heme_NO-bd"/>
</dbReference>
<proteinExistence type="predicted"/>
<feature type="compositionally biased region" description="Low complexity" evidence="4">
    <location>
        <begin position="1"/>
        <end position="19"/>
    </location>
</feature>
<name>A0A1Y3BPQ9_EURMA</name>
<dbReference type="AlphaFoldDB" id="A0A1Y3BPQ9"/>
<keyword evidence="7" id="KW-1185">Reference proteome</keyword>
<dbReference type="OrthoDB" id="6127067at2759"/>
<evidence type="ECO:0000256" key="3">
    <source>
        <dbReference type="ARBA" id="ARBA00023004"/>
    </source>
</evidence>
<organism evidence="6 7">
    <name type="scientific">Euroglyphus maynei</name>
    <name type="common">Mayne's house dust mite</name>
    <dbReference type="NCBI Taxonomy" id="6958"/>
    <lineage>
        <taxon>Eukaryota</taxon>
        <taxon>Metazoa</taxon>
        <taxon>Ecdysozoa</taxon>
        <taxon>Arthropoda</taxon>
        <taxon>Chelicerata</taxon>
        <taxon>Arachnida</taxon>
        <taxon>Acari</taxon>
        <taxon>Acariformes</taxon>
        <taxon>Sarcoptiformes</taxon>
        <taxon>Astigmata</taxon>
        <taxon>Psoroptidia</taxon>
        <taxon>Analgoidea</taxon>
        <taxon>Pyroglyphidae</taxon>
        <taxon>Pyroglyphinae</taxon>
        <taxon>Euroglyphus</taxon>
    </lineage>
</organism>
<evidence type="ECO:0000256" key="1">
    <source>
        <dbReference type="ARBA" id="ARBA00001971"/>
    </source>
</evidence>
<dbReference type="GO" id="GO:0070482">
    <property type="term" value="P:response to oxygen levels"/>
    <property type="evidence" value="ECO:0007669"/>
    <property type="project" value="TreeGrafter"/>
</dbReference>
<dbReference type="GO" id="GO:0008074">
    <property type="term" value="C:guanylate cyclase complex, soluble"/>
    <property type="evidence" value="ECO:0007669"/>
    <property type="project" value="TreeGrafter"/>
</dbReference>
<dbReference type="Gene3D" id="3.90.1520.10">
    <property type="entry name" value="H-NOX domain"/>
    <property type="match status" value="1"/>
</dbReference>
<evidence type="ECO:0000313" key="6">
    <source>
        <dbReference type="EMBL" id="OTF81783.1"/>
    </source>
</evidence>
<comment type="caution">
    <text evidence="6">The sequence shown here is derived from an EMBL/GenBank/DDBJ whole genome shotgun (WGS) entry which is preliminary data.</text>
</comment>
<evidence type="ECO:0000256" key="4">
    <source>
        <dbReference type="SAM" id="MobiDB-lite"/>
    </source>
</evidence>
<comment type="cofactor">
    <cofactor evidence="1">
        <name>heme</name>
        <dbReference type="ChEBI" id="CHEBI:30413"/>
    </cofactor>
</comment>
<dbReference type="Pfam" id="PF07700">
    <property type="entry name" value="HNOB"/>
    <property type="match status" value="1"/>
</dbReference>
<dbReference type="InterPro" id="IPR024096">
    <property type="entry name" value="NO_sig/Golgi_transp_ligand-bd"/>
</dbReference>
<dbReference type="EMBL" id="MUJZ01011778">
    <property type="protein sequence ID" value="OTF81783.1"/>
    <property type="molecule type" value="Genomic_DNA"/>
</dbReference>
<protein>
    <submittedName>
        <fullName evidence="6">Soluble guanylyl cyclase beta subunit-like protein</fullName>
    </submittedName>
</protein>
<dbReference type="GO" id="GO:0020037">
    <property type="term" value="F:heme binding"/>
    <property type="evidence" value="ECO:0007669"/>
    <property type="project" value="InterPro"/>
</dbReference>
<keyword evidence="2" id="KW-0479">Metal-binding</keyword>
<accession>A0A1Y3BPQ9</accession>
<dbReference type="SUPFAM" id="SSF111126">
    <property type="entry name" value="Ligand-binding domain in the NO signalling and Golgi transport"/>
    <property type="match status" value="1"/>
</dbReference>
<feature type="domain" description="Heme NO-binding" evidence="5">
    <location>
        <begin position="20"/>
        <end position="114"/>
    </location>
</feature>
<dbReference type="GO" id="GO:0019934">
    <property type="term" value="P:cGMP-mediated signaling"/>
    <property type="evidence" value="ECO:0007669"/>
    <property type="project" value="TreeGrafter"/>
</dbReference>
<evidence type="ECO:0000256" key="2">
    <source>
        <dbReference type="ARBA" id="ARBA00022617"/>
    </source>
</evidence>
<evidence type="ECO:0000313" key="7">
    <source>
        <dbReference type="Proteomes" id="UP000194236"/>
    </source>
</evidence>
<dbReference type="InterPro" id="IPR038158">
    <property type="entry name" value="H-NOX_domain_sf"/>
</dbReference>
<dbReference type="Proteomes" id="UP000194236">
    <property type="component" value="Unassembled WGS sequence"/>
</dbReference>
<dbReference type="GO" id="GO:0004383">
    <property type="term" value="F:guanylate cyclase activity"/>
    <property type="evidence" value="ECO:0007669"/>
    <property type="project" value="TreeGrafter"/>
</dbReference>